<sequence>MELGCTVTGLVDGCSRCGPMPSPYALNTMAKQTLILTLWLLTGSLFTEATYYRHHRYIPHFFRYREPSTNTENLLPDVANPAPEVSQSGVPTYPEVPEVFHPAPEVFHTIPEAFYPVPEVVHPAPETHHQTQVLQLGPEVRYPDRNRESRVFYGIMFDAGSTGTRIHIYKFIQKDPGVLAWVTVNFLTGRPFFKPLLSCLVTGYAGYKLCYYEVLRVVKGNFHQPYEVKGSSVFYAFSHYFDRAVQTGLVSKWEQASEPLSNAIMFYANYNLLHKVGIQIAHLCFLHDRQSRWYG</sequence>
<gene>
    <name evidence="3" type="ORF">GOODEAATRI_019226</name>
</gene>
<comment type="similarity">
    <text evidence="1">Belongs to the GDA1/CD39 NTPase family.</text>
</comment>
<protein>
    <recommendedName>
        <fullName evidence="5">Ectonucleoside triphosphate diphosphohydrolase 7</fullName>
    </recommendedName>
</protein>
<evidence type="ECO:0000256" key="1">
    <source>
        <dbReference type="ARBA" id="ARBA00009283"/>
    </source>
</evidence>
<reference evidence="3 4" key="1">
    <citation type="submission" date="2021-06" db="EMBL/GenBank/DDBJ databases">
        <authorList>
            <person name="Palmer J.M."/>
        </authorList>
    </citation>
    <scope>NUCLEOTIDE SEQUENCE [LARGE SCALE GENOMIC DNA]</scope>
    <source>
        <strain evidence="3 4">GA_2019</strain>
        <tissue evidence="3">Muscle</tissue>
    </source>
</reference>
<evidence type="ECO:0008006" key="5">
    <source>
        <dbReference type="Google" id="ProtNLM"/>
    </source>
</evidence>
<comment type="caution">
    <text evidence="3">The sequence shown here is derived from an EMBL/GenBank/DDBJ whole genome shotgun (WGS) entry which is preliminary data.</text>
</comment>
<dbReference type="Pfam" id="PF01150">
    <property type="entry name" value="GDA1_CD39"/>
    <property type="match status" value="1"/>
</dbReference>
<evidence type="ECO:0000313" key="3">
    <source>
        <dbReference type="EMBL" id="MEQ2172255.1"/>
    </source>
</evidence>
<dbReference type="Gene3D" id="3.30.420.40">
    <property type="match status" value="1"/>
</dbReference>
<organism evidence="3 4">
    <name type="scientific">Goodea atripinnis</name>
    <dbReference type="NCBI Taxonomy" id="208336"/>
    <lineage>
        <taxon>Eukaryota</taxon>
        <taxon>Metazoa</taxon>
        <taxon>Chordata</taxon>
        <taxon>Craniata</taxon>
        <taxon>Vertebrata</taxon>
        <taxon>Euteleostomi</taxon>
        <taxon>Actinopterygii</taxon>
        <taxon>Neopterygii</taxon>
        <taxon>Teleostei</taxon>
        <taxon>Neoteleostei</taxon>
        <taxon>Acanthomorphata</taxon>
        <taxon>Ovalentaria</taxon>
        <taxon>Atherinomorphae</taxon>
        <taxon>Cyprinodontiformes</taxon>
        <taxon>Goodeidae</taxon>
        <taxon>Goodea</taxon>
    </lineage>
</organism>
<evidence type="ECO:0000313" key="4">
    <source>
        <dbReference type="Proteomes" id="UP001476798"/>
    </source>
</evidence>
<dbReference type="EMBL" id="JAHRIO010041671">
    <property type="protein sequence ID" value="MEQ2172255.1"/>
    <property type="molecule type" value="Genomic_DNA"/>
</dbReference>
<keyword evidence="2" id="KW-0378">Hydrolase</keyword>
<keyword evidence="4" id="KW-1185">Reference proteome</keyword>
<dbReference type="Proteomes" id="UP001476798">
    <property type="component" value="Unassembled WGS sequence"/>
</dbReference>
<accession>A0ABV0NLI4</accession>
<dbReference type="InterPro" id="IPR000407">
    <property type="entry name" value="GDA1_CD39_NTPase"/>
</dbReference>
<evidence type="ECO:0000256" key="2">
    <source>
        <dbReference type="ARBA" id="ARBA00022801"/>
    </source>
</evidence>
<proteinExistence type="inferred from homology"/>
<name>A0ABV0NLI4_9TELE</name>